<dbReference type="EMBL" id="JAUESC010000004">
    <property type="protein sequence ID" value="KAK0596477.1"/>
    <property type="molecule type" value="Genomic_DNA"/>
</dbReference>
<reference evidence="2" key="1">
    <citation type="journal article" date="2022" name="Plant J.">
        <title>Strategies of tolerance reflected in two North American maple genomes.</title>
        <authorList>
            <person name="McEvoy S.L."/>
            <person name="Sezen U.U."/>
            <person name="Trouern-Trend A."/>
            <person name="McMahon S.M."/>
            <person name="Schaberg P.G."/>
            <person name="Yang J."/>
            <person name="Wegrzyn J.L."/>
            <person name="Swenson N.G."/>
        </authorList>
    </citation>
    <scope>NUCLEOTIDE SEQUENCE</scope>
    <source>
        <strain evidence="2">NS2018</strain>
    </source>
</reference>
<comment type="caution">
    <text evidence="2">The sequence shown here is derived from an EMBL/GenBank/DDBJ whole genome shotgun (WGS) entry which is preliminary data.</text>
</comment>
<evidence type="ECO:0000256" key="1">
    <source>
        <dbReference type="PROSITE-ProRule" id="PRU00023"/>
    </source>
</evidence>
<dbReference type="InterPro" id="IPR002110">
    <property type="entry name" value="Ankyrin_rpt"/>
</dbReference>
<dbReference type="Proteomes" id="UP001168877">
    <property type="component" value="Unassembled WGS sequence"/>
</dbReference>
<feature type="repeat" description="ANK" evidence="1">
    <location>
        <begin position="72"/>
        <end position="96"/>
    </location>
</feature>
<dbReference type="InterPro" id="IPR036770">
    <property type="entry name" value="Ankyrin_rpt-contain_sf"/>
</dbReference>
<sequence length="96" mass="10594">MMDVAHFEAVRHGNINDFPFSEINNRDLSGIFDKVSPLENSLLHVAAGSGNLQITKRMANQFPFLMTKKNSEGNTPLHFAVRAAKLNTAQVLVNNA</sequence>
<keyword evidence="3" id="KW-1185">Reference proteome</keyword>
<keyword evidence="1" id="KW-0040">ANK repeat</keyword>
<accession>A0AA39STU5</accession>
<evidence type="ECO:0000313" key="2">
    <source>
        <dbReference type="EMBL" id="KAK0596477.1"/>
    </source>
</evidence>
<dbReference type="PROSITE" id="PS50297">
    <property type="entry name" value="ANK_REP_REGION"/>
    <property type="match status" value="1"/>
</dbReference>
<organism evidence="2 3">
    <name type="scientific">Acer saccharum</name>
    <name type="common">Sugar maple</name>
    <dbReference type="NCBI Taxonomy" id="4024"/>
    <lineage>
        <taxon>Eukaryota</taxon>
        <taxon>Viridiplantae</taxon>
        <taxon>Streptophyta</taxon>
        <taxon>Embryophyta</taxon>
        <taxon>Tracheophyta</taxon>
        <taxon>Spermatophyta</taxon>
        <taxon>Magnoliopsida</taxon>
        <taxon>eudicotyledons</taxon>
        <taxon>Gunneridae</taxon>
        <taxon>Pentapetalae</taxon>
        <taxon>rosids</taxon>
        <taxon>malvids</taxon>
        <taxon>Sapindales</taxon>
        <taxon>Sapindaceae</taxon>
        <taxon>Hippocastanoideae</taxon>
        <taxon>Acereae</taxon>
        <taxon>Acer</taxon>
    </lineage>
</organism>
<gene>
    <name evidence="2" type="ORF">LWI29_016032</name>
</gene>
<reference evidence="2" key="2">
    <citation type="submission" date="2023-06" db="EMBL/GenBank/DDBJ databases">
        <authorList>
            <person name="Swenson N.G."/>
            <person name="Wegrzyn J.L."/>
            <person name="Mcevoy S.L."/>
        </authorList>
    </citation>
    <scope>NUCLEOTIDE SEQUENCE</scope>
    <source>
        <strain evidence="2">NS2018</strain>
        <tissue evidence="2">Leaf</tissue>
    </source>
</reference>
<name>A0AA39STU5_ACESA</name>
<proteinExistence type="predicted"/>
<dbReference type="Pfam" id="PF12796">
    <property type="entry name" value="Ank_2"/>
    <property type="match status" value="1"/>
</dbReference>
<dbReference type="PROSITE" id="PS50088">
    <property type="entry name" value="ANK_REPEAT"/>
    <property type="match status" value="1"/>
</dbReference>
<dbReference type="AlphaFoldDB" id="A0AA39STU5"/>
<dbReference type="SUPFAM" id="SSF48403">
    <property type="entry name" value="Ankyrin repeat"/>
    <property type="match status" value="1"/>
</dbReference>
<evidence type="ECO:0000313" key="3">
    <source>
        <dbReference type="Proteomes" id="UP001168877"/>
    </source>
</evidence>
<dbReference type="Gene3D" id="1.25.40.20">
    <property type="entry name" value="Ankyrin repeat-containing domain"/>
    <property type="match status" value="1"/>
</dbReference>
<protein>
    <submittedName>
        <fullName evidence="2">Uncharacterized protein</fullName>
    </submittedName>
</protein>